<feature type="region of interest" description="Disordered" evidence="1">
    <location>
        <begin position="325"/>
        <end position="374"/>
    </location>
</feature>
<gene>
    <name evidence="2" type="ORF">BBRV_LOCUS61502</name>
</gene>
<evidence type="ECO:0000256" key="1">
    <source>
        <dbReference type="SAM" id="MobiDB-lite"/>
    </source>
</evidence>
<dbReference type="Pfam" id="PF14924">
    <property type="entry name" value="MAP10_N"/>
    <property type="match status" value="1"/>
</dbReference>
<organism evidence="2">
    <name type="scientific">Bracon brevicornis</name>
    <dbReference type="NCBI Taxonomy" id="1563983"/>
    <lineage>
        <taxon>Eukaryota</taxon>
        <taxon>Metazoa</taxon>
        <taxon>Ecdysozoa</taxon>
        <taxon>Arthropoda</taxon>
        <taxon>Hexapoda</taxon>
        <taxon>Insecta</taxon>
        <taxon>Pterygota</taxon>
        <taxon>Neoptera</taxon>
        <taxon>Endopterygota</taxon>
        <taxon>Hymenoptera</taxon>
        <taxon>Apocrita</taxon>
        <taxon>Ichneumonoidea</taxon>
        <taxon>Braconidae</taxon>
        <taxon>Braconinae</taxon>
        <taxon>Bracon</taxon>
    </lineage>
</organism>
<sequence length="374" mass="42024">MKMDSLLSNSEPSGPNSHHEQYLFLMQFFIHHIESERLGRLNEMFYVPTTATLNFLHIQDDSIEITPVDPMFEPLAGIPGDKETFYSGRSILFAIPSRLVTTKSTELKIKLTVKKKMPDEVRPDILVGSGELDLSSEFAGLRKEMLQCWHREIPPGKTFEGPIEIFYENEPAGSALILVTISAYGQSIVTQMDIPPASATDFSFRSEERDQKALTYQFKIIDPNIDDMMYAEESKHDLLSSCPMCCPPLTSEHQLDREMLKSREKGLIQTTRGTPTPCGKPVVLKVSGLLDANGTKKPTVTLASAPSQPDPDIFVLRIGKKGLARDDEKSDLELEMRTPKGPERRPPIRYETREAQTELEPKETKKKGKGKGKK</sequence>
<feature type="compositionally biased region" description="Basic residues" evidence="1">
    <location>
        <begin position="364"/>
        <end position="374"/>
    </location>
</feature>
<evidence type="ECO:0000313" key="2">
    <source>
        <dbReference type="EMBL" id="CAD1555394.1"/>
    </source>
</evidence>
<name>A0A6V7JTC4_9HYME</name>
<protein>
    <submittedName>
        <fullName evidence="2">Uncharacterized protein</fullName>
    </submittedName>
</protein>
<reference evidence="2" key="1">
    <citation type="submission" date="2020-07" db="EMBL/GenBank/DDBJ databases">
        <authorList>
            <person name="Ferguson B K."/>
        </authorList>
    </citation>
    <scope>NUCLEOTIDE SEQUENCE</scope>
    <source>
        <strain evidence="2">L06</strain>
    </source>
</reference>
<proteinExistence type="predicted"/>
<dbReference type="EMBL" id="CADCXW020000021">
    <property type="protein sequence ID" value="CAD1555394.1"/>
    <property type="molecule type" value="Genomic_DNA"/>
</dbReference>
<accession>A0A6V7JTC4</accession>
<dbReference type="AlphaFoldDB" id="A0A6V7JTC4"/>
<feature type="compositionally biased region" description="Basic and acidic residues" evidence="1">
    <location>
        <begin position="325"/>
        <end position="363"/>
    </location>
</feature>